<dbReference type="EMBL" id="JAVFWL010000006">
    <property type="protein sequence ID" value="KAK6762311.1"/>
    <property type="molecule type" value="Genomic_DNA"/>
</dbReference>
<evidence type="ECO:0000256" key="1">
    <source>
        <dbReference type="SAM" id="MobiDB-lite"/>
    </source>
</evidence>
<proteinExistence type="predicted"/>
<keyword evidence="3" id="KW-1185">Reference proteome</keyword>
<evidence type="ECO:0000313" key="2">
    <source>
        <dbReference type="EMBL" id="KAK6762311.1"/>
    </source>
</evidence>
<accession>A0ABR1EKK7</accession>
<gene>
    <name evidence="2" type="primary">Necator_chrX.g23303</name>
    <name evidence="2" type="ORF">RB195_023140</name>
</gene>
<feature type="region of interest" description="Disordered" evidence="1">
    <location>
        <begin position="153"/>
        <end position="177"/>
    </location>
</feature>
<evidence type="ECO:0000313" key="3">
    <source>
        <dbReference type="Proteomes" id="UP001303046"/>
    </source>
</evidence>
<protein>
    <submittedName>
        <fullName evidence="2">Uncharacterized protein</fullName>
    </submittedName>
</protein>
<reference evidence="2 3" key="1">
    <citation type="submission" date="2023-08" db="EMBL/GenBank/DDBJ databases">
        <title>A Necator americanus chromosomal reference genome.</title>
        <authorList>
            <person name="Ilik V."/>
            <person name="Petrzelkova K.J."/>
            <person name="Pardy F."/>
            <person name="Fuh T."/>
            <person name="Niatou-Singa F.S."/>
            <person name="Gouil Q."/>
            <person name="Baker L."/>
            <person name="Ritchie M.E."/>
            <person name="Jex A.R."/>
            <person name="Gazzola D."/>
            <person name="Li H."/>
            <person name="Toshio Fujiwara R."/>
            <person name="Zhan B."/>
            <person name="Aroian R.V."/>
            <person name="Pafco B."/>
            <person name="Schwarz E.M."/>
        </authorList>
    </citation>
    <scope>NUCLEOTIDE SEQUENCE [LARGE SCALE GENOMIC DNA]</scope>
    <source>
        <strain evidence="2 3">Aroian</strain>
        <tissue evidence="2">Whole animal</tissue>
    </source>
</reference>
<sequence length="225" mass="24711">MLGGSDPREPEGSKRRNLAHISFFPRTSLTREIAAGESRGYVAHPGVSDRGLIADQKRPCACSETGVDLRDGLHVSAEPGLTHDIHVCRASFWPKACNLLTGRCKGGGLESPPTNKLHISIPGEQKFSQKLMALKACNLPMGFKFFACHSNRKESPDSGGKPGTVEPGRTGLQESYRLPKRKRTRMTICTYNARILASEAAIEDLMMQARKTDRDEVTPPAERRV</sequence>
<dbReference type="Proteomes" id="UP001303046">
    <property type="component" value="Unassembled WGS sequence"/>
</dbReference>
<name>A0ABR1EKK7_NECAM</name>
<organism evidence="2 3">
    <name type="scientific">Necator americanus</name>
    <name type="common">Human hookworm</name>
    <dbReference type="NCBI Taxonomy" id="51031"/>
    <lineage>
        <taxon>Eukaryota</taxon>
        <taxon>Metazoa</taxon>
        <taxon>Ecdysozoa</taxon>
        <taxon>Nematoda</taxon>
        <taxon>Chromadorea</taxon>
        <taxon>Rhabditida</taxon>
        <taxon>Rhabditina</taxon>
        <taxon>Rhabditomorpha</taxon>
        <taxon>Strongyloidea</taxon>
        <taxon>Ancylostomatidae</taxon>
        <taxon>Bunostominae</taxon>
        <taxon>Necator</taxon>
    </lineage>
</organism>
<comment type="caution">
    <text evidence="2">The sequence shown here is derived from an EMBL/GenBank/DDBJ whole genome shotgun (WGS) entry which is preliminary data.</text>
</comment>